<comment type="caution">
    <text evidence="4">The sequence shown here is derived from an EMBL/GenBank/DDBJ whole genome shotgun (WGS) entry which is preliminary data.</text>
</comment>
<dbReference type="Pfam" id="PF01476">
    <property type="entry name" value="LysM"/>
    <property type="match status" value="2"/>
</dbReference>
<protein>
    <submittedName>
        <fullName evidence="4">LysM domain-containing protein</fullName>
    </submittedName>
</protein>
<keyword evidence="1" id="KW-0147">Chitin-binding</keyword>
<dbReference type="InterPro" id="IPR036779">
    <property type="entry name" value="LysM_dom_sf"/>
</dbReference>
<dbReference type="EMBL" id="VCHE01000130">
    <property type="protein sequence ID" value="KAB2570581.1"/>
    <property type="molecule type" value="Genomic_DNA"/>
</dbReference>
<feature type="domain" description="LysM" evidence="3">
    <location>
        <begin position="197"/>
        <end position="242"/>
    </location>
</feature>
<dbReference type="InterPro" id="IPR052210">
    <property type="entry name" value="LysM1-like"/>
</dbReference>
<gene>
    <name evidence="4" type="ORF">DBV05_g10749</name>
</gene>
<dbReference type="PANTHER" id="PTHR34997:SF1">
    <property type="entry name" value="PEPTIDOGLYCAN-BINDING LYSIN DOMAIN"/>
    <property type="match status" value="1"/>
</dbReference>
<proteinExistence type="predicted"/>
<dbReference type="Proteomes" id="UP000325902">
    <property type="component" value="Unassembled WGS sequence"/>
</dbReference>
<dbReference type="CDD" id="cd00118">
    <property type="entry name" value="LysM"/>
    <property type="match status" value="3"/>
</dbReference>
<dbReference type="Gene3D" id="3.10.350.10">
    <property type="entry name" value="LysM domain"/>
    <property type="match status" value="5"/>
</dbReference>
<dbReference type="PROSITE" id="PS51782">
    <property type="entry name" value="LYSM"/>
    <property type="match status" value="5"/>
</dbReference>
<reference evidence="4 5" key="1">
    <citation type="journal article" date="2019" name="Sci. Rep.">
        <title>A multi-omics analysis of the grapevine pathogen Lasiodiplodia theobromae reveals that temperature affects the expression of virulence- and pathogenicity-related genes.</title>
        <authorList>
            <person name="Felix C."/>
            <person name="Meneses R."/>
            <person name="Goncalves M.F.M."/>
            <person name="Tilleman L."/>
            <person name="Duarte A.S."/>
            <person name="Jorrin-Novo J.V."/>
            <person name="Van de Peer Y."/>
            <person name="Deforce D."/>
            <person name="Van Nieuwerburgh F."/>
            <person name="Esteves A.C."/>
            <person name="Alves A."/>
        </authorList>
    </citation>
    <scope>NUCLEOTIDE SEQUENCE [LARGE SCALE GENOMIC DNA]</scope>
    <source>
        <strain evidence="4 5">LA-SOL3</strain>
    </source>
</reference>
<feature type="domain" description="LysM" evidence="3">
    <location>
        <begin position="335"/>
        <end position="381"/>
    </location>
</feature>
<dbReference type="SMART" id="SM00257">
    <property type="entry name" value="LysM"/>
    <property type="match status" value="4"/>
</dbReference>
<dbReference type="GO" id="GO:0008061">
    <property type="term" value="F:chitin binding"/>
    <property type="evidence" value="ECO:0007669"/>
    <property type="project" value="UniProtKB-KW"/>
</dbReference>
<evidence type="ECO:0000313" key="4">
    <source>
        <dbReference type="EMBL" id="KAB2570581.1"/>
    </source>
</evidence>
<evidence type="ECO:0000256" key="1">
    <source>
        <dbReference type="ARBA" id="ARBA00022669"/>
    </source>
</evidence>
<keyword evidence="2" id="KW-0843">Virulence</keyword>
<evidence type="ECO:0000313" key="5">
    <source>
        <dbReference type="Proteomes" id="UP000325902"/>
    </source>
</evidence>
<feature type="domain" description="LysM" evidence="3">
    <location>
        <begin position="247"/>
        <end position="295"/>
    </location>
</feature>
<dbReference type="SUPFAM" id="SSF54106">
    <property type="entry name" value="LysM domain"/>
    <property type="match status" value="1"/>
</dbReference>
<feature type="domain" description="LysM" evidence="3">
    <location>
        <begin position="532"/>
        <end position="578"/>
    </location>
</feature>
<dbReference type="OrthoDB" id="5985073at2759"/>
<organism evidence="4 5">
    <name type="scientific">Lasiodiplodia theobromae</name>
    <dbReference type="NCBI Taxonomy" id="45133"/>
    <lineage>
        <taxon>Eukaryota</taxon>
        <taxon>Fungi</taxon>
        <taxon>Dikarya</taxon>
        <taxon>Ascomycota</taxon>
        <taxon>Pezizomycotina</taxon>
        <taxon>Dothideomycetes</taxon>
        <taxon>Dothideomycetes incertae sedis</taxon>
        <taxon>Botryosphaeriales</taxon>
        <taxon>Botryosphaeriaceae</taxon>
        <taxon>Lasiodiplodia</taxon>
    </lineage>
</organism>
<feature type="domain" description="LysM" evidence="3">
    <location>
        <begin position="640"/>
        <end position="686"/>
    </location>
</feature>
<accession>A0A5N5CZ08</accession>
<evidence type="ECO:0000259" key="3">
    <source>
        <dbReference type="PROSITE" id="PS51782"/>
    </source>
</evidence>
<keyword evidence="5" id="KW-1185">Reference proteome</keyword>
<evidence type="ECO:0000256" key="2">
    <source>
        <dbReference type="ARBA" id="ARBA00023026"/>
    </source>
</evidence>
<name>A0A5N5CZ08_9PEZI</name>
<dbReference type="InterPro" id="IPR018392">
    <property type="entry name" value="LysM"/>
</dbReference>
<dbReference type="AlphaFoldDB" id="A0A5N5CZ08"/>
<sequence>MADSIQLFPLGTFDSLSSGCAGALAASLSCPYLETDDTVYEASSNFTTDTLSSLCTDNCTQSIQQYRVDVESACGNETYSDSDMGVNSLALKPIAFADYYFNNYWQRCLTDSDGNFCYIKFLTGDAGSSGSLTCDECELKVLQTELKDPWRYDEDLAATYASLTSSCKVTDMPATSPPSVIVSSTSAPATTPTCTGKSVPIQNGDTCDSIAADNSISTWNLLASNGLDGGCANFPSNGTLCVESSCETYQVSANDTCSGIAEAHNITQTQLKTYNPQLNTKCSNIDQTVGHYICIGSPYGKVGSGDTTSRPVSTTTTPVAVPTDAAPGSNERCSRWHEVVEGDYCAYLTMRYSITLSDFYFLNPEVNSNCTNLELEKSYCVSAVGDISTYPGYTTATATDGSSAPTIPATSTISFGSWVNLDDLPTATQPVVSSPANTGFPLANGTRADCLTYDDNARGDVSCNIITDEYFVQQSIFLQWNPSLDTYNCILKNETRYCALLGNGYADLSPFTPAYASKPDNAAANSTEKCYDWWETADGEDCQYILDSSSITIKYFYQWNPAVKDDCSNLWMETSYCVMGENWEEAQQAAVTLPVASQTPSATTTPNTTPTTTAATATCTGTTVKPPGATMTGTPCKCNKYAEREDGKYCYDLAQDNNITLDEFYKWNPGVGDDCQYLQSGYVYCVGVSS</sequence>
<dbReference type="PANTHER" id="PTHR34997">
    <property type="entry name" value="AM15"/>
    <property type="match status" value="1"/>
</dbReference>